<dbReference type="InterPro" id="IPR012677">
    <property type="entry name" value="Nucleotide-bd_a/b_plait_sf"/>
</dbReference>
<dbReference type="InterPro" id="IPR000504">
    <property type="entry name" value="RRM_dom"/>
</dbReference>
<dbReference type="InterPro" id="IPR056276">
    <property type="entry name" value="AtC3H46-like_PABC-like"/>
</dbReference>
<dbReference type="OrthoDB" id="1897736at2759"/>
<keyword evidence="5" id="KW-0238">DNA-binding</keyword>
<feature type="compositionally biased region" description="Polar residues" evidence="7">
    <location>
        <begin position="496"/>
        <end position="510"/>
    </location>
</feature>
<gene>
    <name evidence="9" type="ORF">CCAM_LOCUS44644</name>
</gene>
<evidence type="ECO:0000256" key="3">
    <source>
        <dbReference type="ARBA" id="ARBA00022833"/>
    </source>
</evidence>
<feature type="region of interest" description="Disordered" evidence="7">
    <location>
        <begin position="64"/>
        <end position="85"/>
    </location>
</feature>
<keyword evidence="2" id="KW-0863">Zinc-finger</keyword>
<evidence type="ECO:0000313" key="10">
    <source>
        <dbReference type="Proteomes" id="UP000595140"/>
    </source>
</evidence>
<dbReference type="AlphaFoldDB" id="A0A484NR48"/>
<evidence type="ECO:0000256" key="4">
    <source>
        <dbReference type="ARBA" id="ARBA00022884"/>
    </source>
</evidence>
<dbReference type="GO" id="GO:0003677">
    <property type="term" value="F:DNA binding"/>
    <property type="evidence" value="ECO:0007669"/>
    <property type="project" value="UniProtKB-KW"/>
</dbReference>
<dbReference type="Gene3D" id="3.30.70.330">
    <property type="match status" value="1"/>
</dbReference>
<feature type="compositionally biased region" description="Basic and acidic residues" evidence="7">
    <location>
        <begin position="428"/>
        <end position="439"/>
    </location>
</feature>
<evidence type="ECO:0000259" key="8">
    <source>
        <dbReference type="PROSITE" id="PS50102"/>
    </source>
</evidence>
<keyword evidence="1" id="KW-0479">Metal-binding</keyword>
<feature type="domain" description="RRM" evidence="8">
    <location>
        <begin position="233"/>
        <end position="308"/>
    </location>
</feature>
<dbReference type="Pfam" id="PF00076">
    <property type="entry name" value="RRM_1"/>
    <property type="match status" value="1"/>
</dbReference>
<dbReference type="FunFam" id="3.30.70.330:FF:000678">
    <property type="entry name" value="zinc finger CCCH domain-containing protein 53-like isoform X2"/>
    <property type="match status" value="1"/>
</dbReference>
<evidence type="ECO:0000313" key="9">
    <source>
        <dbReference type="EMBL" id="VFR02869.1"/>
    </source>
</evidence>
<evidence type="ECO:0000256" key="1">
    <source>
        <dbReference type="ARBA" id="ARBA00022723"/>
    </source>
</evidence>
<dbReference type="Proteomes" id="UP000595140">
    <property type="component" value="Unassembled WGS sequence"/>
</dbReference>
<keyword evidence="10" id="KW-1185">Reference proteome</keyword>
<protein>
    <recommendedName>
        <fullName evidence="8">RRM domain-containing protein</fullName>
    </recommendedName>
</protein>
<keyword evidence="3" id="KW-0862">Zinc</keyword>
<evidence type="ECO:0000256" key="5">
    <source>
        <dbReference type="ARBA" id="ARBA00023125"/>
    </source>
</evidence>
<dbReference type="CDD" id="cd12458">
    <property type="entry name" value="RRM_AtC3H46_like"/>
    <property type="match status" value="1"/>
</dbReference>
<feature type="region of interest" description="Disordered" evidence="7">
    <location>
        <begin position="428"/>
        <end position="510"/>
    </location>
</feature>
<evidence type="ECO:0000256" key="6">
    <source>
        <dbReference type="PROSITE-ProRule" id="PRU00176"/>
    </source>
</evidence>
<accession>A0A484NR48</accession>
<dbReference type="GO" id="GO:0008270">
    <property type="term" value="F:zinc ion binding"/>
    <property type="evidence" value="ECO:0007669"/>
    <property type="project" value="UniProtKB-KW"/>
</dbReference>
<feature type="region of interest" description="Disordered" evidence="7">
    <location>
        <begin position="328"/>
        <end position="350"/>
    </location>
</feature>
<organism evidence="9 10">
    <name type="scientific">Cuscuta campestris</name>
    <dbReference type="NCBI Taxonomy" id="132261"/>
    <lineage>
        <taxon>Eukaryota</taxon>
        <taxon>Viridiplantae</taxon>
        <taxon>Streptophyta</taxon>
        <taxon>Embryophyta</taxon>
        <taxon>Tracheophyta</taxon>
        <taxon>Spermatophyta</taxon>
        <taxon>Magnoliopsida</taxon>
        <taxon>eudicotyledons</taxon>
        <taxon>Gunneridae</taxon>
        <taxon>Pentapetalae</taxon>
        <taxon>asterids</taxon>
        <taxon>lamiids</taxon>
        <taxon>Solanales</taxon>
        <taxon>Convolvulaceae</taxon>
        <taxon>Cuscuteae</taxon>
        <taxon>Cuscuta</taxon>
        <taxon>Cuscuta subgen. Grammica</taxon>
        <taxon>Cuscuta sect. Cleistogrammica</taxon>
    </lineage>
</organism>
<proteinExistence type="predicted"/>
<dbReference type="PANTHER" id="PTHR24009:SF11">
    <property type="entry name" value="ZINC FINGER CCCH DOMAIN-CONTAINING PROTEIN 53-LIKE"/>
    <property type="match status" value="1"/>
</dbReference>
<reference evidence="9 10" key="1">
    <citation type="submission" date="2018-04" db="EMBL/GenBank/DDBJ databases">
        <authorList>
            <person name="Vogel A."/>
        </authorList>
    </citation>
    <scope>NUCLEOTIDE SEQUENCE [LARGE SCALE GENOMIC DNA]</scope>
</reference>
<dbReference type="InterPro" id="IPR035979">
    <property type="entry name" value="RBD_domain_sf"/>
</dbReference>
<dbReference type="SMART" id="SM00360">
    <property type="entry name" value="RRM"/>
    <property type="match status" value="1"/>
</dbReference>
<evidence type="ECO:0000256" key="7">
    <source>
        <dbReference type="SAM" id="MobiDB-lite"/>
    </source>
</evidence>
<dbReference type="InterPro" id="IPR034365">
    <property type="entry name" value="AtC3H46-like_RRM"/>
</dbReference>
<dbReference type="GO" id="GO:0003723">
    <property type="term" value="F:RNA binding"/>
    <property type="evidence" value="ECO:0007669"/>
    <property type="project" value="UniProtKB-UniRule"/>
</dbReference>
<dbReference type="PROSITE" id="PS50102">
    <property type="entry name" value="RRM"/>
    <property type="match status" value="1"/>
</dbReference>
<sequence>MDTLEAANKVLSRIQSFDPQNASKIMGFILIQDHGDKDIIRLAHGPDALLLSLITEAKAFLGLSSNTSSSDSPPSPSSATLGPFSPRITLPQNGFRFPRSPVPGIPGSSGPLSFCGGVESTCHSLGFLPSSDTNRLKHQPRNQNEVFNRKFLHGASTASVDLPAKVDSLDDILRLKALQRQRLSTALMASSGGHPLLTYNDCMSNLNENSSLSHVGIGLSGGQSDGHLNPSSCQIYLTFPADSTFSEDDVSNYFSLYGPVQDVRIPYQQKRMFGFVTFVYPDTVKLILAKGNPHFVCDSRVLVKPYKEMGKVPDKNRKQKQNHMDVAKLPSCLGPSSRDSSEPLDIPFGPRMFHRSKEATLRRMLEQEAHLQRAIQLHSRRLMDLQLMDEKNKNKGYCDEFQTGSSPIIPLSQSPNHPNFTHKVTAENKDSQAASKEEINSGDENSGGHKQHSIPDSSDSQKRGLENILPDQFSASHGAENLPSSTETDDDSSSTKPLSKNNPTLPGTSTTVMLHEDSKVALFPLCTLAGYKSSITKTLGCYGKVIY</sequence>
<dbReference type="PANTHER" id="PTHR24009">
    <property type="entry name" value="RNA-BINDING (RRM/RBD/RNP MOTIFS)"/>
    <property type="match status" value="1"/>
</dbReference>
<keyword evidence="4 6" id="KW-0694">RNA-binding</keyword>
<dbReference type="EMBL" id="OOIL02006840">
    <property type="protein sequence ID" value="VFR02869.1"/>
    <property type="molecule type" value="Genomic_DNA"/>
</dbReference>
<name>A0A484NR48_9ASTE</name>
<dbReference type="SUPFAM" id="SSF54928">
    <property type="entry name" value="RNA-binding domain, RBD"/>
    <property type="match status" value="1"/>
</dbReference>
<evidence type="ECO:0000256" key="2">
    <source>
        <dbReference type="ARBA" id="ARBA00022771"/>
    </source>
</evidence>
<dbReference type="Pfam" id="PF23182">
    <property type="entry name" value="PABC_AtC3H46"/>
    <property type="match status" value="1"/>
</dbReference>